<protein>
    <recommendedName>
        <fullName evidence="3">Glycosyl transferase family 1 domain-containing protein</fullName>
    </recommendedName>
</protein>
<dbReference type="HOGENOM" id="CLU_009583_0_0_9"/>
<sequence length="364" mass="41279">MVAATIGKELEKDYNVLFIPYQDDTNYFDVAEESLISILEKKGTISSNIVKIKKGIELVLNNRNFTPKKYVKKEIANLKKIIADKNLEILIFNSAITTVLFCEEVKLAFPELKVISWMHEDTDYSFNEITKNYQVPFFRSLKATDQIICLTEKAAEVYSKINKNTTIIHNPMILKEKGVSNLSTRVISFTSRLDVHVKGLDYLLDVAKDLPDGWKVRIAGQGTQKEEKDFLELIRKNNVNSKIDYVGPLAGKNLANHYIESSIFLSTSRTEALPLVMIEAMSFGLPIVSFDHGGAQELLKSDMIGVLVPSFDTKEMSRQINTLITDKNLSINFQKRALLKAKEFDLDSIIIKWREILDGKKCGN</sequence>
<dbReference type="Gene3D" id="3.40.50.2000">
    <property type="entry name" value="Glycogen Phosphorylase B"/>
    <property type="match status" value="2"/>
</dbReference>
<dbReference type="PATRIC" id="fig|1158607.3.peg.4625"/>
<dbReference type="SUPFAM" id="SSF53756">
    <property type="entry name" value="UDP-Glycosyltransferase/glycogen phosphorylase"/>
    <property type="match status" value="1"/>
</dbReference>
<dbReference type="PANTHER" id="PTHR12526:SF629">
    <property type="entry name" value="TEICHURONIC ACID BIOSYNTHESIS GLYCOSYLTRANSFERASE TUAH-RELATED"/>
    <property type="match status" value="1"/>
</dbReference>
<dbReference type="AlphaFoldDB" id="R2S4E3"/>
<keyword evidence="5" id="KW-1185">Reference proteome</keyword>
<accession>R2S4E3</accession>
<keyword evidence="1" id="KW-0328">Glycosyltransferase</keyword>
<dbReference type="InterPro" id="IPR001296">
    <property type="entry name" value="Glyco_trans_1"/>
</dbReference>
<name>R2S4E3_9ENTE</name>
<dbReference type="RefSeq" id="WP_010759576.1">
    <property type="nucleotide sequence ID" value="NZ_KB946311.1"/>
</dbReference>
<evidence type="ECO:0000256" key="1">
    <source>
        <dbReference type="ARBA" id="ARBA00022676"/>
    </source>
</evidence>
<dbReference type="EMBL" id="AJAQ01000046">
    <property type="protein sequence ID" value="EOH87786.1"/>
    <property type="molecule type" value="Genomic_DNA"/>
</dbReference>
<dbReference type="Proteomes" id="UP000013782">
    <property type="component" value="Unassembled WGS sequence"/>
</dbReference>
<keyword evidence="2" id="KW-0808">Transferase</keyword>
<comment type="caution">
    <text evidence="4">The sequence shown here is derived from an EMBL/GenBank/DDBJ whole genome shotgun (WGS) entry which is preliminary data.</text>
</comment>
<dbReference type="PANTHER" id="PTHR12526">
    <property type="entry name" value="GLYCOSYLTRANSFERASE"/>
    <property type="match status" value="1"/>
</dbReference>
<proteinExistence type="predicted"/>
<dbReference type="GO" id="GO:0016757">
    <property type="term" value="F:glycosyltransferase activity"/>
    <property type="evidence" value="ECO:0007669"/>
    <property type="project" value="UniProtKB-KW"/>
</dbReference>
<dbReference type="eggNOG" id="COG0438">
    <property type="taxonomic scope" value="Bacteria"/>
</dbReference>
<reference evidence="4 5" key="1">
    <citation type="submission" date="2013-02" db="EMBL/GenBank/DDBJ databases">
        <title>The Genome Sequence of Enterococcus pallens BAA-351.</title>
        <authorList>
            <consortium name="The Broad Institute Genome Sequencing Platform"/>
            <consortium name="The Broad Institute Genome Sequencing Center for Infectious Disease"/>
            <person name="Earl A.M."/>
            <person name="Gilmore M.S."/>
            <person name="Lebreton F."/>
            <person name="Walker B."/>
            <person name="Young S.K."/>
            <person name="Zeng Q."/>
            <person name="Gargeya S."/>
            <person name="Fitzgerald M."/>
            <person name="Haas B."/>
            <person name="Abouelleil A."/>
            <person name="Alvarado L."/>
            <person name="Arachchi H.M."/>
            <person name="Berlin A.M."/>
            <person name="Chapman S.B."/>
            <person name="Dewar J."/>
            <person name="Goldberg J."/>
            <person name="Griggs A."/>
            <person name="Gujja S."/>
            <person name="Hansen M."/>
            <person name="Howarth C."/>
            <person name="Imamovic A."/>
            <person name="Larimer J."/>
            <person name="McCowan C."/>
            <person name="Murphy C."/>
            <person name="Neiman D."/>
            <person name="Pearson M."/>
            <person name="Priest M."/>
            <person name="Roberts A."/>
            <person name="Saif S."/>
            <person name="Shea T."/>
            <person name="Sisk P."/>
            <person name="Sykes S."/>
            <person name="Wortman J."/>
            <person name="Nusbaum C."/>
            <person name="Birren B."/>
        </authorList>
    </citation>
    <scope>NUCLEOTIDE SEQUENCE [LARGE SCALE GENOMIC DNA]</scope>
    <source>
        <strain evidence="4 5">ATCC BAA-351</strain>
    </source>
</reference>
<evidence type="ECO:0000313" key="5">
    <source>
        <dbReference type="Proteomes" id="UP000013782"/>
    </source>
</evidence>
<evidence type="ECO:0000313" key="4">
    <source>
        <dbReference type="EMBL" id="EOH87786.1"/>
    </source>
</evidence>
<feature type="domain" description="Glycosyl transferase family 1" evidence="3">
    <location>
        <begin position="176"/>
        <end position="337"/>
    </location>
</feature>
<gene>
    <name evidence="4" type="ORF">UAU_04640</name>
</gene>
<evidence type="ECO:0000256" key="2">
    <source>
        <dbReference type="ARBA" id="ARBA00022679"/>
    </source>
</evidence>
<dbReference type="OrthoDB" id="9787617at2"/>
<evidence type="ECO:0000259" key="3">
    <source>
        <dbReference type="Pfam" id="PF00534"/>
    </source>
</evidence>
<dbReference type="STRING" id="160454.RV10_GL000197"/>
<dbReference type="Pfam" id="PF00534">
    <property type="entry name" value="Glycos_transf_1"/>
    <property type="match status" value="1"/>
</dbReference>
<organism evidence="4 5">
    <name type="scientific">Enterococcus pallens ATCC BAA-351</name>
    <dbReference type="NCBI Taxonomy" id="1158607"/>
    <lineage>
        <taxon>Bacteria</taxon>
        <taxon>Bacillati</taxon>
        <taxon>Bacillota</taxon>
        <taxon>Bacilli</taxon>
        <taxon>Lactobacillales</taxon>
        <taxon>Enterococcaceae</taxon>
        <taxon>Enterococcus</taxon>
    </lineage>
</organism>